<evidence type="ECO:0000256" key="5">
    <source>
        <dbReference type="ARBA" id="ARBA00022989"/>
    </source>
</evidence>
<dbReference type="Proteomes" id="UP000318571">
    <property type="component" value="Chromosome 5"/>
</dbReference>
<dbReference type="GO" id="GO:0005886">
    <property type="term" value="C:plasma membrane"/>
    <property type="evidence" value="ECO:0007669"/>
    <property type="project" value="UniProtKB-SubCell"/>
</dbReference>
<evidence type="ECO:0000313" key="12">
    <source>
        <dbReference type="EMBL" id="TRY77177.1"/>
    </source>
</evidence>
<keyword evidence="13" id="KW-1185">Reference proteome</keyword>
<dbReference type="PROSITE" id="PS01186">
    <property type="entry name" value="EGF_2"/>
    <property type="match status" value="1"/>
</dbReference>
<dbReference type="EMBL" id="VCGU01000004">
    <property type="protein sequence ID" value="TRY77177.1"/>
    <property type="molecule type" value="Genomic_DNA"/>
</dbReference>
<feature type="domain" description="EGF-like" evidence="11">
    <location>
        <begin position="521"/>
        <end position="565"/>
    </location>
</feature>
<dbReference type="PROSITE" id="PS50026">
    <property type="entry name" value="EGF_3"/>
    <property type="match status" value="1"/>
</dbReference>
<dbReference type="PROSITE" id="PS00022">
    <property type="entry name" value="EGF_1"/>
    <property type="match status" value="1"/>
</dbReference>
<evidence type="ECO:0000256" key="4">
    <source>
        <dbReference type="ARBA" id="ARBA00022692"/>
    </source>
</evidence>
<gene>
    <name evidence="12" type="ORF">TCAL_10936</name>
</gene>
<reference evidence="12 13" key="1">
    <citation type="journal article" date="2018" name="Nat. Ecol. Evol.">
        <title>Genomic signatures of mitonuclear coevolution across populations of Tigriopus californicus.</title>
        <authorList>
            <person name="Barreto F.S."/>
            <person name="Watson E.T."/>
            <person name="Lima T.G."/>
            <person name="Willett C.S."/>
            <person name="Edmands S."/>
            <person name="Li W."/>
            <person name="Burton R.S."/>
        </authorList>
    </citation>
    <scope>NUCLEOTIDE SEQUENCE [LARGE SCALE GENOMIC DNA]</scope>
    <source>
        <strain evidence="12 13">San Diego</strain>
    </source>
</reference>
<dbReference type="PANTHER" id="PTHR14319">
    <property type="entry name" value="FIVE-SPAN TRANSMEMBRANE PROTEIN M83"/>
    <property type="match status" value="1"/>
</dbReference>
<evidence type="ECO:0000256" key="8">
    <source>
        <dbReference type="SAM" id="MobiDB-lite"/>
    </source>
</evidence>
<feature type="compositionally biased region" description="Low complexity" evidence="8">
    <location>
        <begin position="810"/>
        <end position="825"/>
    </location>
</feature>
<dbReference type="PANTHER" id="PTHR14319:SF3">
    <property type="entry name" value="TRANSMEMBRANE PROTEIN-LIKE PROTEIN"/>
    <property type="match status" value="1"/>
</dbReference>
<feature type="region of interest" description="Disordered" evidence="8">
    <location>
        <begin position="802"/>
        <end position="853"/>
    </location>
</feature>
<dbReference type="InterPro" id="IPR000742">
    <property type="entry name" value="EGF"/>
</dbReference>
<evidence type="ECO:0000256" key="9">
    <source>
        <dbReference type="SAM" id="Phobius"/>
    </source>
</evidence>
<protein>
    <recommendedName>
        <fullName evidence="11">EGF-like domain-containing protein</fullName>
    </recommendedName>
</protein>
<keyword evidence="5 9" id="KW-1133">Transmembrane helix</keyword>
<feature type="chain" id="PRO_5021808891" description="EGF-like domain-containing protein" evidence="10">
    <location>
        <begin position="26"/>
        <end position="853"/>
    </location>
</feature>
<feature type="compositionally biased region" description="Pro residues" evidence="8">
    <location>
        <begin position="844"/>
        <end position="853"/>
    </location>
</feature>
<comment type="subcellular location">
    <subcellularLocation>
        <location evidence="1">Cell membrane</location>
        <topology evidence="1">Multi-pass membrane protein</topology>
    </subcellularLocation>
</comment>
<keyword evidence="7" id="KW-1015">Disulfide bond</keyword>
<keyword evidence="10" id="KW-0732">Signal</keyword>
<feature type="transmembrane region" description="Helical" evidence="9">
    <location>
        <begin position="675"/>
        <end position="693"/>
    </location>
</feature>
<feature type="transmembrane region" description="Helical" evidence="9">
    <location>
        <begin position="699"/>
        <end position="720"/>
    </location>
</feature>
<keyword evidence="7" id="KW-0245">EGF-like domain</keyword>
<proteinExistence type="inferred from homology"/>
<evidence type="ECO:0000256" key="2">
    <source>
        <dbReference type="ARBA" id="ARBA00005542"/>
    </source>
</evidence>
<dbReference type="OMA" id="AKRRHCY"/>
<dbReference type="Pfam" id="PF12036">
    <property type="entry name" value="DUF3522"/>
    <property type="match status" value="1"/>
</dbReference>
<keyword evidence="6 9" id="KW-0472">Membrane</keyword>
<feature type="transmembrane region" description="Helical" evidence="9">
    <location>
        <begin position="766"/>
        <end position="783"/>
    </location>
</feature>
<evidence type="ECO:0000313" key="13">
    <source>
        <dbReference type="Proteomes" id="UP000318571"/>
    </source>
</evidence>
<keyword evidence="3" id="KW-1003">Cell membrane</keyword>
<evidence type="ECO:0000256" key="10">
    <source>
        <dbReference type="SAM" id="SignalP"/>
    </source>
</evidence>
<dbReference type="InterPro" id="IPR021910">
    <property type="entry name" value="NGX6/PGAP6/MYMK"/>
</dbReference>
<accession>A0A553PHP5</accession>
<sequence>MGTHRTIGVGLALLVLINSFQPLQGMGSLPDASQEGLLSQFTSYASLAIFHYTVPKEVTRATWEFASFQDRPDCPSREVHIHVQHGSYPVFSGDNSSFPESFYLERSSLAHLTTDSHFQPDNSAVHAIYNPLPGSWFAVAYLAPFDEKYGLKKKCRYSLGSIALWSRAEAVETISPNEVLTFRTKRHFSYYKFHVSDDVDAFKLGVANCIVKVRQARPNQVKDACIDFVGIREGGLPFFSPNNSNGYSNVTSKQNITFYESRPQKSKTYYMLVVSQGQVTFDVTLSLKSCGEMGLYGRHQREWYLSERGLIWSELFNESLPKEPTTGFQLFATRPHLSILNETDKLNNFKFENITWSEDDLKSLSDSCLSSFEFNRIDNVNEFTVSYLLQGRSWYTKWLTVLEKSPVMTRFETLEFIDIGGFVNIHLRMDGKKRNNYMVQSILGCLSKDRAPNMTACNVSSQIEVSTRNQSTMTALKVIPFPEPGQWYLGFQVRCSSHKKQSEIVSCPKSLNSAMVSVDLHIQPCDYRPLRDICGSHGLCTKATKGQFRFSSCTCLNGYKGWTCDDSSRTDPSWKYVFHTLLLTLSNFAFLPAIVLALYYGLYTESLIYLATMIFSLFYHTCDQEALTMKLPHALEKVCLDLYINREVLQFCDFYCATLSFWITIISLSKLPYKLVNFLNIFGVLLVAVLVQYNRTGVSVFAIPIPLGILVLLISLVVKSGQRGKLFRPNRLCLALFLPAFTCAAIALILFGLIETQVNYPYVHSTWHVLMALALVFLIPRCRDPEQGHSRKMPIVPENCAPEDSELGCSSIQSASPSEESNGSSTNQEDLDLESSENDSTQGGPPPIVDACS</sequence>
<comment type="similarity">
    <text evidence="2">Belongs to the TMEM8 family.</text>
</comment>
<comment type="caution">
    <text evidence="12">The sequence shown here is derived from an EMBL/GenBank/DDBJ whole genome shotgun (WGS) entry which is preliminary data.</text>
</comment>
<feature type="transmembrane region" description="Helical" evidence="9">
    <location>
        <begin position="576"/>
        <end position="600"/>
    </location>
</feature>
<name>A0A553PHP5_TIGCA</name>
<organism evidence="12 13">
    <name type="scientific">Tigriopus californicus</name>
    <name type="common">Marine copepod</name>
    <dbReference type="NCBI Taxonomy" id="6832"/>
    <lineage>
        <taxon>Eukaryota</taxon>
        <taxon>Metazoa</taxon>
        <taxon>Ecdysozoa</taxon>
        <taxon>Arthropoda</taxon>
        <taxon>Crustacea</taxon>
        <taxon>Multicrustacea</taxon>
        <taxon>Hexanauplia</taxon>
        <taxon>Copepoda</taxon>
        <taxon>Harpacticoida</taxon>
        <taxon>Harpacticidae</taxon>
        <taxon>Tigriopus</taxon>
    </lineage>
</organism>
<keyword evidence="4 9" id="KW-0812">Transmembrane</keyword>
<feature type="transmembrane region" description="Helical" evidence="9">
    <location>
        <begin position="732"/>
        <end position="754"/>
    </location>
</feature>
<evidence type="ECO:0000256" key="6">
    <source>
        <dbReference type="ARBA" id="ARBA00023136"/>
    </source>
</evidence>
<evidence type="ECO:0000259" key="11">
    <source>
        <dbReference type="PROSITE" id="PS50026"/>
    </source>
</evidence>
<evidence type="ECO:0000256" key="3">
    <source>
        <dbReference type="ARBA" id="ARBA00022475"/>
    </source>
</evidence>
<dbReference type="AlphaFoldDB" id="A0A553PHP5"/>
<comment type="caution">
    <text evidence="7">Lacks conserved residue(s) required for the propagation of feature annotation.</text>
</comment>
<feature type="signal peptide" evidence="10">
    <location>
        <begin position="1"/>
        <end position="25"/>
    </location>
</feature>
<feature type="disulfide bond" evidence="7">
    <location>
        <begin position="555"/>
        <end position="564"/>
    </location>
</feature>
<evidence type="ECO:0000256" key="1">
    <source>
        <dbReference type="ARBA" id="ARBA00004651"/>
    </source>
</evidence>
<evidence type="ECO:0000256" key="7">
    <source>
        <dbReference type="PROSITE-ProRule" id="PRU00076"/>
    </source>
</evidence>